<keyword evidence="2" id="KW-1185">Reference proteome</keyword>
<dbReference type="EMBL" id="SACQ01000004">
    <property type="protein sequence ID" value="RVU30748.1"/>
    <property type="molecule type" value="Genomic_DNA"/>
</dbReference>
<dbReference type="RefSeq" id="WP_127694284.1">
    <property type="nucleotide sequence ID" value="NZ_SACQ01000004.1"/>
</dbReference>
<dbReference type="AlphaFoldDB" id="A0A437Q8C1"/>
<protein>
    <recommendedName>
        <fullName evidence="3">Glycosyltransferase</fullName>
    </recommendedName>
</protein>
<name>A0A437Q8C1_9GAMM</name>
<gene>
    <name evidence="1" type="ORF">EOE65_10590</name>
</gene>
<evidence type="ECO:0000313" key="2">
    <source>
        <dbReference type="Proteomes" id="UP000282818"/>
    </source>
</evidence>
<sequence length="380" mass="43638">MTAKRVPHAYLISNVTLGYGSPKYVYFLKALESRGYRTHTIEPFESIRPSYPIDGLKSERRIVGRSILDSWLGRKLQKSFKLNKYIFLPLRKLLLDVATLHAVCVSYRKQIVVVTTYDNPLFALFSRQTVIVQNFSEIWPKPVKGLARRRLQSYWDNVEICISPQVDRIAIAKSRYRNAEHFLVHNTPPLGKPSSQPSKYERIEVLYQGRLGRENYPLEFIALIENLAPHIHLHIAGIIEEQWIEQLKALEEKSHNVTLHGYLSAPALATLRHRCNVGIIAWDNNSDNTKYAAPNKLYEHLQNGDLIVMFPNHALRQLNEEFAFGKEVSTGLDMAAYLNQVTPEKLKAQGEHNYALHQSTLNFEHQIAPVISYLAEKLTD</sequence>
<evidence type="ECO:0008006" key="3">
    <source>
        <dbReference type="Google" id="ProtNLM"/>
    </source>
</evidence>
<dbReference type="SUPFAM" id="SSF53756">
    <property type="entry name" value="UDP-Glycosyltransferase/glycogen phosphorylase"/>
    <property type="match status" value="1"/>
</dbReference>
<reference evidence="1 2" key="1">
    <citation type="submission" date="2019-01" db="EMBL/GenBank/DDBJ databases">
        <authorList>
            <person name="Chen W.-M."/>
        </authorList>
    </citation>
    <scope>NUCLEOTIDE SEQUENCE [LARGE SCALE GENOMIC DNA]</scope>
    <source>
        <strain evidence="1 2">HPM-16</strain>
    </source>
</reference>
<dbReference type="Proteomes" id="UP000282818">
    <property type="component" value="Unassembled WGS sequence"/>
</dbReference>
<organism evidence="1 2">
    <name type="scientific">Neptunomonas marina</name>
    <dbReference type="NCBI Taxonomy" id="1815562"/>
    <lineage>
        <taxon>Bacteria</taxon>
        <taxon>Pseudomonadati</taxon>
        <taxon>Pseudomonadota</taxon>
        <taxon>Gammaproteobacteria</taxon>
        <taxon>Oceanospirillales</taxon>
        <taxon>Oceanospirillaceae</taxon>
        <taxon>Neptunomonas</taxon>
    </lineage>
</organism>
<comment type="caution">
    <text evidence="1">The sequence shown here is derived from an EMBL/GenBank/DDBJ whole genome shotgun (WGS) entry which is preliminary data.</text>
</comment>
<dbReference type="Gene3D" id="3.40.50.2000">
    <property type="entry name" value="Glycogen Phosphorylase B"/>
    <property type="match status" value="1"/>
</dbReference>
<accession>A0A437Q8C1</accession>
<proteinExistence type="predicted"/>
<evidence type="ECO:0000313" key="1">
    <source>
        <dbReference type="EMBL" id="RVU30748.1"/>
    </source>
</evidence>